<dbReference type="Gene3D" id="3.10.450.40">
    <property type="match status" value="1"/>
</dbReference>
<proteinExistence type="predicted"/>
<reference evidence="2" key="1">
    <citation type="submission" date="2022-09" db="EMBL/GenBank/DDBJ databases">
        <title>Australian commercial rhizobial inoculants.</title>
        <authorList>
            <person name="Kohlmeier M.G."/>
            <person name="O'Hara G.W."/>
            <person name="Colombi E."/>
            <person name="Ramsay J.P."/>
            <person name="Terpolilli J."/>
        </authorList>
    </citation>
    <scope>NUCLEOTIDE SEQUENCE</scope>
    <source>
        <strain evidence="2">WSM1592</strain>
    </source>
</reference>
<dbReference type="EMBL" id="CP104143">
    <property type="protein sequence ID" value="UWU14083.1"/>
    <property type="molecule type" value="Genomic_DNA"/>
</dbReference>
<dbReference type="Proteomes" id="UP001060123">
    <property type="component" value="Chromosome"/>
</dbReference>
<accession>A0ABY5XI24</accession>
<evidence type="ECO:0000259" key="1">
    <source>
        <dbReference type="Pfam" id="PF04965"/>
    </source>
</evidence>
<name>A0ABY5XI24_RHISU</name>
<dbReference type="InterPro" id="IPR007048">
    <property type="entry name" value="IraD/Gp25-like"/>
</dbReference>
<sequence length="123" mass="13134">MRLAFPCSATPLGQARAWPYGSSEHVRDCLELLIMTGPGERVMRPTFGSPVREMLFAAGNGPVAVALEATLEAAITQELGHLLVLRNLLVDFDEAAAALEIELTYEVKATGQAVNLSLSKGLP</sequence>
<dbReference type="Pfam" id="PF04965">
    <property type="entry name" value="GPW_gp25"/>
    <property type="match status" value="1"/>
</dbReference>
<protein>
    <submittedName>
        <fullName evidence="2">GPW/gp25 family protein</fullName>
    </submittedName>
</protein>
<gene>
    <name evidence="2" type="ORF">N2599_18510</name>
</gene>
<dbReference type="SUPFAM" id="SSF160719">
    <property type="entry name" value="gpW/gp25-like"/>
    <property type="match status" value="1"/>
</dbReference>
<evidence type="ECO:0000313" key="2">
    <source>
        <dbReference type="EMBL" id="UWU14083.1"/>
    </source>
</evidence>
<dbReference type="RefSeq" id="WP_051336711.1">
    <property type="nucleotide sequence ID" value="NZ_CP104143.1"/>
</dbReference>
<evidence type="ECO:0000313" key="3">
    <source>
        <dbReference type="Proteomes" id="UP001060123"/>
    </source>
</evidence>
<feature type="domain" description="IraD/Gp25-like" evidence="1">
    <location>
        <begin position="23"/>
        <end position="111"/>
    </location>
</feature>
<keyword evidence="3" id="KW-1185">Reference proteome</keyword>
<organism evidence="2 3">
    <name type="scientific">Rhizobium sullae</name>
    <name type="common">Rhizobium hedysari</name>
    <dbReference type="NCBI Taxonomy" id="50338"/>
    <lineage>
        <taxon>Bacteria</taxon>
        <taxon>Pseudomonadati</taxon>
        <taxon>Pseudomonadota</taxon>
        <taxon>Alphaproteobacteria</taxon>
        <taxon>Hyphomicrobiales</taxon>
        <taxon>Rhizobiaceae</taxon>
        <taxon>Rhizobium/Agrobacterium group</taxon>
        <taxon>Rhizobium</taxon>
    </lineage>
</organism>